<accession>A0A087VZG1</accession>
<keyword evidence="2" id="KW-1185">Reference proteome</keyword>
<gene>
    <name evidence="1" type="ORF">EmuJ_000150500</name>
</gene>
<reference evidence="1" key="2">
    <citation type="submission" date="2015-11" db="EMBL/GenBank/DDBJ databases">
        <authorList>
            <person name="Zhang Y."/>
            <person name="Guo Z."/>
        </authorList>
    </citation>
    <scope>NUCLEOTIDE SEQUENCE</scope>
</reference>
<organism evidence="1 2">
    <name type="scientific">Echinococcus multilocularis</name>
    <name type="common">Fox tapeworm</name>
    <dbReference type="NCBI Taxonomy" id="6211"/>
    <lineage>
        <taxon>Eukaryota</taxon>
        <taxon>Metazoa</taxon>
        <taxon>Spiralia</taxon>
        <taxon>Lophotrochozoa</taxon>
        <taxon>Platyhelminthes</taxon>
        <taxon>Cestoda</taxon>
        <taxon>Eucestoda</taxon>
        <taxon>Cyclophyllidea</taxon>
        <taxon>Taeniidae</taxon>
        <taxon>Echinococcus</taxon>
    </lineage>
</organism>
<reference evidence="1" key="1">
    <citation type="journal article" date="2013" name="Nature">
        <title>The genomes of four tapeworm species reveal adaptations to parasitism.</title>
        <authorList>
            <person name="Tsai I.J."/>
            <person name="Zarowiecki M."/>
            <person name="Holroyd N."/>
            <person name="Garciarrubio A."/>
            <person name="Sanchez-Flores A."/>
            <person name="Brooks K.L."/>
            <person name="Tracey A."/>
            <person name="Bobes R.J."/>
            <person name="Fragoso G."/>
            <person name="Sciutto E."/>
            <person name="Aslett M."/>
            <person name="Beasley H."/>
            <person name="Bennett H.M."/>
            <person name="Cai J."/>
            <person name="Camicia F."/>
            <person name="Clark R."/>
            <person name="Cucher M."/>
            <person name="De Silva N."/>
            <person name="Day T.A."/>
            <person name="Deplazes P."/>
            <person name="Estrada K."/>
            <person name="Fernandez C."/>
            <person name="Holland P.W."/>
            <person name="Hou J."/>
            <person name="Hu S."/>
            <person name="Huckvale T."/>
            <person name="Hung S.S."/>
            <person name="Kamenetzky L."/>
            <person name="Keane J.A."/>
            <person name="Kiss F."/>
            <person name="Koziol U."/>
            <person name="Lambert O."/>
            <person name="Liu K."/>
            <person name="Luo X."/>
            <person name="Luo Y."/>
            <person name="Macchiaroli N."/>
            <person name="Nichol S."/>
            <person name="Paps J."/>
            <person name="Parkinson J."/>
            <person name="Pouchkina-Stantcheva N."/>
            <person name="Riddiford N."/>
            <person name="Rosenzvit M."/>
            <person name="Salinas G."/>
            <person name="Wasmuth J.D."/>
            <person name="Zamanian M."/>
            <person name="Zheng Y."/>
            <person name="Cai X."/>
            <person name="Soberon X."/>
            <person name="Olson P.D."/>
            <person name="Laclette J.P."/>
            <person name="Brehm K."/>
            <person name="Berriman M."/>
            <person name="Garciarrubio A."/>
            <person name="Bobes R.J."/>
            <person name="Fragoso G."/>
            <person name="Sanchez-Flores A."/>
            <person name="Estrada K."/>
            <person name="Cevallos M.A."/>
            <person name="Morett E."/>
            <person name="Gonzalez V."/>
            <person name="Portillo T."/>
            <person name="Ochoa-Leyva A."/>
            <person name="Jose M.V."/>
            <person name="Sciutto E."/>
            <person name="Landa A."/>
            <person name="Jimenez L."/>
            <person name="Valdes V."/>
            <person name="Carrero J.C."/>
            <person name="Larralde C."/>
            <person name="Morales-Montor J."/>
            <person name="Limon-Lason J."/>
            <person name="Soberon X."/>
            <person name="Laclette J.P."/>
        </authorList>
    </citation>
    <scope>NUCLEOTIDE SEQUENCE [LARGE SCALE GENOMIC DNA]</scope>
</reference>
<dbReference type="EMBL" id="LN902844">
    <property type="protein sequence ID" value="CDI97710.2"/>
    <property type="molecule type" value="Genomic_DNA"/>
</dbReference>
<dbReference type="AlphaFoldDB" id="A0A087VZG1"/>
<evidence type="ECO:0000313" key="2">
    <source>
        <dbReference type="Proteomes" id="UP000017246"/>
    </source>
</evidence>
<dbReference type="Proteomes" id="UP000017246">
    <property type="component" value="Unassembled WGS sequence"/>
</dbReference>
<dbReference type="OrthoDB" id="6270740at2759"/>
<name>A0A087VZG1_ECHMU</name>
<protein>
    <submittedName>
        <fullName evidence="1">Uncharacterized protein</fullName>
    </submittedName>
</protein>
<sequence length="166" mass="18335">MDSVPGALQSKESAFLNKFQVCENILFLGSLPVISSGDNAELHATLRQIVKDYGASPSGATSQPKPFVFFSFSIADESAHFSVINQQSFEVVQGFDAAKVAFCFSTWMEDTRGYVVFTYLDESPDSTSTASKWNYYCFVYQCSSLFEVSYAAVLVSITSVLHKTVY</sequence>
<proteinExistence type="predicted"/>
<evidence type="ECO:0000313" key="1">
    <source>
        <dbReference type="EMBL" id="CDI97710.2"/>
    </source>
</evidence>